<evidence type="ECO:0000256" key="4">
    <source>
        <dbReference type="ARBA" id="ARBA00023002"/>
    </source>
</evidence>
<dbReference type="PANTHER" id="PTHR42877">
    <property type="entry name" value="L-ORNITHINE N(5)-MONOOXYGENASE-RELATED"/>
    <property type="match status" value="1"/>
</dbReference>
<dbReference type="GO" id="GO:0050661">
    <property type="term" value="F:NADP binding"/>
    <property type="evidence" value="ECO:0007669"/>
    <property type="project" value="InterPro"/>
</dbReference>
<sequence length="660" mass="73776">MARTRERRDEGTDQFDDLYWEPRSEVIVEDDAFLEKIVAGAELPVLLAAIAAVLRDTTFLPADLMPPLTPIDTEPHPHGDMTADQRQKAAALALTGLRRIREQKIDSVAMLPDSTVREILGYLTGGRDEWADMLTHELDIAERKGGRPGWHFDGVARGRAFSTLIIGAGVGGIAAAYRYAQAGVPFVLVEAGTTVGGTWAKNTYPGVRLDTPTFGYSYSFAQRGDWPHQFARGGEILDYLRDVADRAGITNEIEFSTRLVRLRWDEQARLWEATTRGADGTEQLRRFSAVVSALGQLDRPNIPEIAGAQLYRGAAMHTQEWDHDVDITGKRVAVIGTGASAYQVVPAIVGEVDSLVIFQRSAPWMLPAPNYHHRVTDAFTWLRRKVPHYVQWYRLWVILTGIPGRAHTVTAQENWAGAPASVSPKNQELREYLTARVEEQLEGRPDLLERAIPSYPPGAKRMLRDNKVWAAALRSAKTTLVTEGIERFTETGIVDAAGQEHEVDVVVYATGFKPSDYLDEVEVIGRDGREIHDFWDGDARAYNGITVPGFPNFFLVYGPNVGGVVAGSLHFMLERAVEYSLSAVHEILSRGIAAIDVRPEALDRFVAWVDEGNRKMAWGQPYVRTWYQNGHGRVSQIWPYTNVEYWDITESVNEDDYEFL</sequence>
<comment type="similarity">
    <text evidence="1">Belongs to the FAD-binding monooxygenase family.</text>
</comment>
<proteinExistence type="inferred from homology"/>
<name>A0A419IBB4_9PSEU</name>
<dbReference type="EMBL" id="QZFV01000021">
    <property type="protein sequence ID" value="RJQ91294.1"/>
    <property type="molecule type" value="Genomic_DNA"/>
</dbReference>
<dbReference type="AlphaFoldDB" id="A0A419IBB4"/>
<evidence type="ECO:0000313" key="5">
    <source>
        <dbReference type="EMBL" id="RJQ91294.1"/>
    </source>
</evidence>
<dbReference type="SUPFAM" id="SSF51905">
    <property type="entry name" value="FAD/NAD(P)-binding domain"/>
    <property type="match status" value="2"/>
</dbReference>
<evidence type="ECO:0000256" key="1">
    <source>
        <dbReference type="ARBA" id="ARBA00010139"/>
    </source>
</evidence>
<dbReference type="GO" id="GO:0050660">
    <property type="term" value="F:flavin adenine dinucleotide binding"/>
    <property type="evidence" value="ECO:0007669"/>
    <property type="project" value="InterPro"/>
</dbReference>
<organism evidence="5 6">
    <name type="scientific">Amycolatopsis panacis</name>
    <dbReference type="NCBI Taxonomy" id="2340917"/>
    <lineage>
        <taxon>Bacteria</taxon>
        <taxon>Bacillati</taxon>
        <taxon>Actinomycetota</taxon>
        <taxon>Actinomycetes</taxon>
        <taxon>Pseudonocardiales</taxon>
        <taxon>Pseudonocardiaceae</taxon>
        <taxon>Amycolatopsis</taxon>
    </lineage>
</organism>
<dbReference type="Proteomes" id="UP000285112">
    <property type="component" value="Unassembled WGS sequence"/>
</dbReference>
<dbReference type="InterPro" id="IPR020946">
    <property type="entry name" value="Flavin_mOase-like"/>
</dbReference>
<dbReference type="Gene3D" id="3.50.50.60">
    <property type="entry name" value="FAD/NAD(P)-binding domain"/>
    <property type="match status" value="2"/>
</dbReference>
<evidence type="ECO:0000256" key="2">
    <source>
        <dbReference type="ARBA" id="ARBA00022630"/>
    </source>
</evidence>
<keyword evidence="6" id="KW-1185">Reference proteome</keyword>
<dbReference type="InterPro" id="IPR036188">
    <property type="entry name" value="FAD/NAD-bd_sf"/>
</dbReference>
<dbReference type="PRINTS" id="PR00368">
    <property type="entry name" value="FADPNR"/>
</dbReference>
<dbReference type="PANTHER" id="PTHR42877:SF4">
    <property type="entry name" value="FAD_NAD(P)-BINDING DOMAIN-CONTAINING PROTEIN-RELATED"/>
    <property type="match status" value="1"/>
</dbReference>
<keyword evidence="4" id="KW-0560">Oxidoreductase</keyword>
<dbReference type="InterPro" id="IPR051209">
    <property type="entry name" value="FAD-bind_Monooxygenase_sf"/>
</dbReference>
<evidence type="ECO:0000256" key="3">
    <source>
        <dbReference type="ARBA" id="ARBA00022827"/>
    </source>
</evidence>
<keyword evidence="3" id="KW-0274">FAD</keyword>
<comment type="caution">
    <text evidence="5">The sequence shown here is derived from an EMBL/GenBank/DDBJ whole genome shotgun (WGS) entry which is preliminary data.</text>
</comment>
<reference evidence="5 6" key="1">
    <citation type="submission" date="2018-09" db="EMBL/GenBank/DDBJ databases">
        <title>YIM PH 21725 draft genome.</title>
        <authorList>
            <person name="Miao C."/>
        </authorList>
    </citation>
    <scope>NUCLEOTIDE SEQUENCE [LARGE SCALE GENOMIC DNA]</scope>
    <source>
        <strain evidence="6">YIM PH21725</strain>
    </source>
</reference>
<dbReference type="RefSeq" id="WP_120021635.1">
    <property type="nucleotide sequence ID" value="NZ_QZFV01000021.1"/>
</dbReference>
<dbReference type="OrthoDB" id="5168853at2"/>
<dbReference type="GO" id="GO:0004499">
    <property type="term" value="F:N,N-dimethylaniline monooxygenase activity"/>
    <property type="evidence" value="ECO:0007669"/>
    <property type="project" value="InterPro"/>
</dbReference>
<protein>
    <submittedName>
        <fullName evidence="5">NAD(P)/FAD-dependent oxidoreductase</fullName>
    </submittedName>
</protein>
<evidence type="ECO:0000313" key="6">
    <source>
        <dbReference type="Proteomes" id="UP000285112"/>
    </source>
</evidence>
<gene>
    <name evidence="5" type="ORF">D5S19_02180</name>
</gene>
<keyword evidence="2" id="KW-0285">Flavoprotein</keyword>
<accession>A0A419IBB4</accession>
<dbReference type="Pfam" id="PF00743">
    <property type="entry name" value="FMO-like"/>
    <property type="match status" value="1"/>
</dbReference>